<keyword evidence="4" id="KW-1185">Reference proteome</keyword>
<reference evidence="3 4" key="1">
    <citation type="submission" date="2023-09" db="EMBL/GenBank/DDBJ databases">
        <title>Pangenome analysis of Batrachochytrium dendrobatidis and related Chytrids.</title>
        <authorList>
            <person name="Yacoub M.N."/>
            <person name="Stajich J.E."/>
            <person name="James T.Y."/>
        </authorList>
    </citation>
    <scope>NUCLEOTIDE SEQUENCE [LARGE SCALE GENOMIC DNA]</scope>
    <source>
        <strain evidence="3 4">JEL0888</strain>
    </source>
</reference>
<accession>A0ABR4MW19</accession>
<sequence length="176" mass="18574">MSCLRGQQRIKCNWIGCSAEFSRHKEIDSHIKMHFPNHTVVCTTYRKSNKWLKTCKTHQSKTGCCKTIALGAGTLSQRPDRAAGLRIHDEPSNRTGFGTSVADLHDIAPMQVDGAVEGDVAAGGANAAVAATGSAETMPAAPAIASKHKCKKGKAVQQGADSGKAISDDVLATDTE</sequence>
<name>A0ABR4MW19_9FUNG</name>
<feature type="domain" description="C2H2-type" evidence="2">
    <location>
        <begin position="12"/>
        <end position="34"/>
    </location>
</feature>
<dbReference type="Proteomes" id="UP001527925">
    <property type="component" value="Unassembled WGS sequence"/>
</dbReference>
<organism evidence="3 4">
    <name type="scientific">Polyrhizophydium stewartii</name>
    <dbReference type="NCBI Taxonomy" id="2732419"/>
    <lineage>
        <taxon>Eukaryota</taxon>
        <taxon>Fungi</taxon>
        <taxon>Fungi incertae sedis</taxon>
        <taxon>Chytridiomycota</taxon>
        <taxon>Chytridiomycota incertae sedis</taxon>
        <taxon>Chytridiomycetes</taxon>
        <taxon>Rhizophydiales</taxon>
        <taxon>Rhizophydiales incertae sedis</taxon>
        <taxon>Polyrhizophydium</taxon>
    </lineage>
</organism>
<evidence type="ECO:0000259" key="2">
    <source>
        <dbReference type="PROSITE" id="PS00028"/>
    </source>
</evidence>
<evidence type="ECO:0000256" key="1">
    <source>
        <dbReference type="SAM" id="MobiDB-lite"/>
    </source>
</evidence>
<evidence type="ECO:0000313" key="3">
    <source>
        <dbReference type="EMBL" id="KAL2911444.1"/>
    </source>
</evidence>
<comment type="caution">
    <text evidence="3">The sequence shown here is derived from an EMBL/GenBank/DDBJ whole genome shotgun (WGS) entry which is preliminary data.</text>
</comment>
<proteinExistence type="predicted"/>
<protein>
    <recommendedName>
        <fullName evidence="2">C2H2-type domain-containing protein</fullName>
    </recommendedName>
</protein>
<dbReference type="EMBL" id="JADGIZ020000109">
    <property type="protein sequence ID" value="KAL2911444.1"/>
    <property type="molecule type" value="Genomic_DNA"/>
</dbReference>
<gene>
    <name evidence="3" type="ORF">HK105_209095</name>
</gene>
<dbReference type="InterPro" id="IPR013087">
    <property type="entry name" value="Znf_C2H2_type"/>
</dbReference>
<feature type="region of interest" description="Disordered" evidence="1">
    <location>
        <begin position="147"/>
        <end position="176"/>
    </location>
</feature>
<dbReference type="PROSITE" id="PS00028">
    <property type="entry name" value="ZINC_FINGER_C2H2_1"/>
    <property type="match status" value="1"/>
</dbReference>
<evidence type="ECO:0000313" key="4">
    <source>
        <dbReference type="Proteomes" id="UP001527925"/>
    </source>
</evidence>